<dbReference type="KEGG" id="vcn:VOLCADRAFT_104125"/>
<dbReference type="EMBL" id="GL378333">
    <property type="protein sequence ID" value="EFJ49875.1"/>
    <property type="molecule type" value="Genomic_DNA"/>
</dbReference>
<dbReference type="OrthoDB" id="524542at2759"/>
<keyword evidence="2" id="KW-1185">Reference proteome</keyword>
<dbReference type="eggNOG" id="KOG4498">
    <property type="taxonomic scope" value="Eukaryota"/>
</dbReference>
<dbReference type="InterPro" id="IPR032801">
    <property type="entry name" value="PXL2A/B/C"/>
</dbReference>
<dbReference type="Pfam" id="PF13911">
    <property type="entry name" value="AhpC-TSA_2"/>
    <property type="match status" value="1"/>
</dbReference>
<dbReference type="RefSeq" id="XP_002948940.1">
    <property type="nucleotide sequence ID" value="XM_002948894.1"/>
</dbReference>
<reference evidence="1 2" key="1">
    <citation type="journal article" date="2010" name="Science">
        <title>Genomic analysis of organismal complexity in the multicellular green alga Volvox carteri.</title>
        <authorList>
            <person name="Prochnik S.E."/>
            <person name="Umen J."/>
            <person name="Nedelcu A.M."/>
            <person name="Hallmann A."/>
            <person name="Miller S.M."/>
            <person name="Nishii I."/>
            <person name="Ferris P."/>
            <person name="Kuo A."/>
            <person name="Mitros T."/>
            <person name="Fritz-Laylin L.K."/>
            <person name="Hellsten U."/>
            <person name="Chapman J."/>
            <person name="Simakov O."/>
            <person name="Rensing S.A."/>
            <person name="Terry A."/>
            <person name="Pangilinan J."/>
            <person name="Kapitonov V."/>
            <person name="Jurka J."/>
            <person name="Salamov A."/>
            <person name="Shapiro H."/>
            <person name="Schmutz J."/>
            <person name="Grimwood J."/>
            <person name="Lindquist E."/>
            <person name="Lucas S."/>
            <person name="Grigoriev I.V."/>
            <person name="Schmitt R."/>
            <person name="Kirk D."/>
            <person name="Rokhsar D.S."/>
        </authorList>
    </citation>
    <scope>NUCLEOTIDE SEQUENCE [LARGE SCALE GENOMIC DNA]</scope>
    <source>
        <strain evidence="2">f. Nagariensis / Eve</strain>
    </source>
</reference>
<sequence length="356" mass="38194">MISAPGKAFEVPVPSSAIPQQQTQPVNYDSCLALARAQRYDDAVGSFEALLRREPGNDKAWISYAQVLALCEYIVSVAGSPLRLSASQMSKRRYMQQGAQSLAYEACGNVLDRAVSANPQSAKIWQARGLLELQQGNACEARELLQKAVALDRSLAGVLKWKIVGEGSDQPGDAEALSLLTPSGGVVTVGNVIRGRFCWEQAQALLLAQDQFGKEGYKLMVVAIGSPEGGRQFCTALPFPPELLLLDPEPKLYRHLSCMEGVKALFSPQAWEAMKSRKWADFKVVLQKYKMIPPKNAESTSVMGGVWVMNDGKVLYSHRDVGPGVHAPMSEVLAACRSGSGASAAATASPPPAASS</sequence>
<organism evidence="2">
    <name type="scientific">Volvox carteri f. nagariensis</name>
    <dbReference type="NCBI Taxonomy" id="3068"/>
    <lineage>
        <taxon>Eukaryota</taxon>
        <taxon>Viridiplantae</taxon>
        <taxon>Chlorophyta</taxon>
        <taxon>core chlorophytes</taxon>
        <taxon>Chlorophyceae</taxon>
        <taxon>CS clade</taxon>
        <taxon>Chlamydomonadales</taxon>
        <taxon>Volvocaceae</taxon>
        <taxon>Volvox</taxon>
    </lineage>
</organism>
<protein>
    <submittedName>
        <fullName evidence="1">Uncharacterized protein</fullName>
    </submittedName>
</protein>
<dbReference type="PANTHER" id="PTHR28630">
    <property type="match status" value="1"/>
</dbReference>
<dbReference type="Proteomes" id="UP000001058">
    <property type="component" value="Unassembled WGS sequence"/>
</dbReference>
<proteinExistence type="predicted"/>
<evidence type="ECO:0000313" key="1">
    <source>
        <dbReference type="EMBL" id="EFJ49875.1"/>
    </source>
</evidence>
<dbReference type="Gene3D" id="1.25.40.10">
    <property type="entry name" value="Tetratricopeptide repeat domain"/>
    <property type="match status" value="1"/>
</dbReference>
<gene>
    <name evidence="1" type="ORF">VOLCADRAFT_104125</name>
</gene>
<evidence type="ECO:0000313" key="2">
    <source>
        <dbReference type="Proteomes" id="UP000001058"/>
    </source>
</evidence>
<dbReference type="Pfam" id="PF13432">
    <property type="entry name" value="TPR_16"/>
    <property type="match status" value="2"/>
</dbReference>
<dbReference type="GeneID" id="9623645"/>
<dbReference type="AlphaFoldDB" id="D8TRD6"/>
<dbReference type="SUPFAM" id="SSF48452">
    <property type="entry name" value="TPR-like"/>
    <property type="match status" value="1"/>
</dbReference>
<dbReference type="InterPro" id="IPR011990">
    <property type="entry name" value="TPR-like_helical_dom_sf"/>
</dbReference>
<name>D8TRD6_VOLCA</name>
<dbReference type="InParanoid" id="D8TRD6"/>
<dbReference type="PANTHER" id="PTHR28630:SF3">
    <property type="entry name" value="PEROXIREDOXIN-LIKE 2C"/>
    <property type="match status" value="1"/>
</dbReference>
<accession>D8TRD6</accession>